<dbReference type="AlphaFoldDB" id="A0A2Z6B1J1"/>
<accession>A0A2Z6B1J1</accession>
<dbReference type="RefSeq" id="WP_126380309.1">
    <property type="nucleotide sequence ID" value="NZ_AP017378.1"/>
</dbReference>
<keyword evidence="2" id="KW-0449">Lipoprotein</keyword>
<dbReference type="PROSITE" id="PS51257">
    <property type="entry name" value="PROKAR_LIPOPROTEIN"/>
    <property type="match status" value="1"/>
</dbReference>
<feature type="chain" id="PRO_5016391880" evidence="1">
    <location>
        <begin position="19"/>
        <end position="165"/>
    </location>
</feature>
<feature type="signal peptide" evidence="1">
    <location>
        <begin position="1"/>
        <end position="18"/>
    </location>
</feature>
<reference evidence="2 3" key="1">
    <citation type="journal article" date="2018" name="Sci. Adv.">
        <title>Multi-heme cytochromes provide a pathway for survival in energy-limited environments.</title>
        <authorList>
            <person name="Deng X."/>
            <person name="Dohmae N."/>
            <person name="Nealson K.H."/>
            <person name="Hashimoto K."/>
            <person name="Okamoto A."/>
        </authorList>
    </citation>
    <scope>NUCLEOTIDE SEQUENCE [LARGE SCALE GENOMIC DNA]</scope>
    <source>
        <strain evidence="2 3">IS5</strain>
    </source>
</reference>
<sequence length="165" mass="18694">MHKIFMITLAMVSLLVLGGCESALQSHGENAPAKSTQSMSKPVGMYQEFDDVLIPNDMDLDNKASFVFETPQFKTGIVTYKGRVDAVSLANFFEKELPKDNWRLRSKMKYNRTIMVFEKPDRDCIINIIDETFNTIVEIMVAPRQDSGAVPQEVRTAPMEENLPQ</sequence>
<dbReference type="KEGG" id="dfl:DFE_2663"/>
<dbReference type="EMBL" id="AP017378">
    <property type="protein sequence ID" value="BBD09389.1"/>
    <property type="molecule type" value="Genomic_DNA"/>
</dbReference>
<evidence type="ECO:0000313" key="3">
    <source>
        <dbReference type="Proteomes" id="UP000269883"/>
    </source>
</evidence>
<proteinExistence type="predicted"/>
<gene>
    <name evidence="2" type="ORF">DFE_2663</name>
</gene>
<protein>
    <submittedName>
        <fullName evidence="2">Putative lipoprotein</fullName>
    </submittedName>
</protein>
<evidence type="ECO:0000313" key="2">
    <source>
        <dbReference type="EMBL" id="BBD09389.1"/>
    </source>
</evidence>
<name>A0A2Z6B1J1_9BACT</name>
<dbReference type="OrthoDB" id="9794844at2"/>
<organism evidence="2 3">
    <name type="scientific">Desulfovibrio ferrophilus</name>
    <dbReference type="NCBI Taxonomy" id="241368"/>
    <lineage>
        <taxon>Bacteria</taxon>
        <taxon>Pseudomonadati</taxon>
        <taxon>Thermodesulfobacteriota</taxon>
        <taxon>Desulfovibrionia</taxon>
        <taxon>Desulfovibrionales</taxon>
        <taxon>Desulfovibrionaceae</taxon>
        <taxon>Desulfovibrio</taxon>
    </lineage>
</organism>
<keyword evidence="1" id="KW-0732">Signal</keyword>
<dbReference type="Proteomes" id="UP000269883">
    <property type="component" value="Chromosome"/>
</dbReference>
<keyword evidence="3" id="KW-1185">Reference proteome</keyword>
<evidence type="ECO:0000256" key="1">
    <source>
        <dbReference type="SAM" id="SignalP"/>
    </source>
</evidence>